<evidence type="ECO:0000313" key="3">
    <source>
        <dbReference type="Proteomes" id="UP001081283"/>
    </source>
</evidence>
<proteinExistence type="predicted"/>
<sequence>MPVTEFERFTGPGNFAEDENGGERTRRDLAIHRDLPNAANPAWYGCWIQLSEITSVSRTPIEAIVQPPGTGARVVLVWGYN</sequence>
<accession>A0ABT3YM55</accession>
<feature type="region of interest" description="Disordered" evidence="1">
    <location>
        <begin position="1"/>
        <end position="23"/>
    </location>
</feature>
<protein>
    <submittedName>
        <fullName evidence="2">Uncharacterized protein</fullName>
    </submittedName>
</protein>
<dbReference type="Proteomes" id="UP001081283">
    <property type="component" value="Unassembled WGS sequence"/>
</dbReference>
<organism evidence="2 3">
    <name type="scientific">Hoeflea ulvae</name>
    <dbReference type="NCBI Taxonomy" id="2983764"/>
    <lineage>
        <taxon>Bacteria</taxon>
        <taxon>Pseudomonadati</taxon>
        <taxon>Pseudomonadota</taxon>
        <taxon>Alphaproteobacteria</taxon>
        <taxon>Hyphomicrobiales</taxon>
        <taxon>Rhizobiaceae</taxon>
        <taxon>Hoeflea</taxon>
    </lineage>
</organism>
<dbReference type="EMBL" id="JAOVZQ010000002">
    <property type="protein sequence ID" value="MCY0096973.1"/>
    <property type="molecule type" value="Genomic_DNA"/>
</dbReference>
<keyword evidence="3" id="KW-1185">Reference proteome</keyword>
<dbReference type="RefSeq" id="WP_267615070.1">
    <property type="nucleotide sequence ID" value="NZ_JAOVZQ010000002.1"/>
</dbReference>
<name>A0ABT3YM55_9HYPH</name>
<reference evidence="2" key="1">
    <citation type="submission" date="2022-10" db="EMBL/GenBank/DDBJ databases">
        <title>Hoeflea sp. J2-29, isolated from marine algae.</title>
        <authorList>
            <person name="Kristyanto S."/>
            <person name="Kim J.M."/>
            <person name="Jeon C.O."/>
        </authorList>
    </citation>
    <scope>NUCLEOTIDE SEQUENCE</scope>
    <source>
        <strain evidence="2">J2-29</strain>
    </source>
</reference>
<comment type="caution">
    <text evidence="2">The sequence shown here is derived from an EMBL/GenBank/DDBJ whole genome shotgun (WGS) entry which is preliminary data.</text>
</comment>
<gene>
    <name evidence="2" type="ORF">OEG82_23620</name>
</gene>
<evidence type="ECO:0000313" key="2">
    <source>
        <dbReference type="EMBL" id="MCY0096973.1"/>
    </source>
</evidence>
<evidence type="ECO:0000256" key="1">
    <source>
        <dbReference type="SAM" id="MobiDB-lite"/>
    </source>
</evidence>